<reference evidence="1 2" key="1">
    <citation type="submission" date="2017-03" db="EMBL/GenBank/DDBJ databases">
        <title>WGS assembly of Porphyra umbilicalis.</title>
        <authorList>
            <person name="Brawley S.H."/>
            <person name="Blouin N.A."/>
            <person name="Ficko-Blean E."/>
            <person name="Wheeler G.L."/>
            <person name="Lohr M."/>
            <person name="Goodson H.V."/>
            <person name="Jenkins J.W."/>
            <person name="Blaby-Haas C.E."/>
            <person name="Helliwell K.E."/>
            <person name="Chan C."/>
            <person name="Marriage T."/>
            <person name="Bhattacharya D."/>
            <person name="Klein A.S."/>
            <person name="Badis Y."/>
            <person name="Brodie J."/>
            <person name="Cao Y."/>
            <person name="Collen J."/>
            <person name="Dittami S.M."/>
            <person name="Gachon C.M."/>
            <person name="Green B.R."/>
            <person name="Karpowicz S."/>
            <person name="Kim J.W."/>
            <person name="Kudahl U."/>
            <person name="Lin S."/>
            <person name="Michel G."/>
            <person name="Mittag M."/>
            <person name="Olson B.J."/>
            <person name="Pangilinan J."/>
            <person name="Peng Y."/>
            <person name="Qiu H."/>
            <person name="Shu S."/>
            <person name="Singer J.T."/>
            <person name="Smith A.G."/>
            <person name="Sprecher B.N."/>
            <person name="Wagner V."/>
            <person name="Wang W."/>
            <person name="Wang Z.-Y."/>
            <person name="Yan J."/>
            <person name="Yarish C."/>
            <person name="Zoeuner-Riek S."/>
            <person name="Zhuang Y."/>
            <person name="Zou Y."/>
            <person name="Lindquist E.A."/>
            <person name="Grimwood J."/>
            <person name="Barry K."/>
            <person name="Rokhsar D.S."/>
            <person name="Schmutz J."/>
            <person name="Stiller J.W."/>
            <person name="Grossman A.R."/>
            <person name="Prochnik S.E."/>
        </authorList>
    </citation>
    <scope>NUCLEOTIDE SEQUENCE [LARGE SCALE GENOMIC DNA]</scope>
    <source>
        <strain evidence="1">4086291</strain>
    </source>
</reference>
<dbReference type="EMBL" id="KV918809">
    <property type="protein sequence ID" value="OSX78624.1"/>
    <property type="molecule type" value="Genomic_DNA"/>
</dbReference>
<name>A0A1X6PCR0_PORUM</name>
<protein>
    <submittedName>
        <fullName evidence="1">Uncharacterized protein</fullName>
    </submittedName>
</protein>
<gene>
    <name evidence="1" type="ORF">BU14_0105s0042</name>
</gene>
<accession>A0A1X6PCR0</accession>
<dbReference type="AlphaFoldDB" id="A0A1X6PCR0"/>
<sequence>MTGSPRRPLSASERTTAVTLLEHGKSLGTIGTLSGRSRSPIAYVAKMVRQAGGGSRFEKHGLPKALTDRECHSVKRVVGESRFISVLAATETISLTHAPAGGGPNNGPVSTSTVRRALWAMGYAPRKRLSWSIERPGWTAESALVSLTNESSFLVRSSSGGRVRRQSGARVVCTKD</sequence>
<keyword evidence="2" id="KW-1185">Reference proteome</keyword>
<proteinExistence type="predicted"/>
<dbReference type="Proteomes" id="UP000218209">
    <property type="component" value="Unassembled WGS sequence"/>
</dbReference>
<organism evidence="1 2">
    <name type="scientific">Porphyra umbilicalis</name>
    <name type="common">Purple laver</name>
    <name type="synonym">Red alga</name>
    <dbReference type="NCBI Taxonomy" id="2786"/>
    <lineage>
        <taxon>Eukaryota</taxon>
        <taxon>Rhodophyta</taxon>
        <taxon>Bangiophyceae</taxon>
        <taxon>Bangiales</taxon>
        <taxon>Bangiaceae</taxon>
        <taxon>Porphyra</taxon>
    </lineage>
</organism>
<evidence type="ECO:0000313" key="2">
    <source>
        <dbReference type="Proteomes" id="UP000218209"/>
    </source>
</evidence>
<evidence type="ECO:0000313" key="1">
    <source>
        <dbReference type="EMBL" id="OSX78624.1"/>
    </source>
</evidence>